<dbReference type="AlphaFoldDB" id="A0A967BCV8"/>
<keyword evidence="2" id="KW-1185">Reference proteome</keyword>
<organism evidence="1 2">
    <name type="scientific">Acetobacter estunensis</name>
    <dbReference type="NCBI Taxonomy" id="104097"/>
    <lineage>
        <taxon>Bacteria</taxon>
        <taxon>Pseudomonadati</taxon>
        <taxon>Pseudomonadota</taxon>
        <taxon>Alphaproteobacteria</taxon>
        <taxon>Acetobacterales</taxon>
        <taxon>Acetobacteraceae</taxon>
        <taxon>Acetobacter</taxon>
    </lineage>
</organism>
<sequence length="131" mass="14719">MTARIRPLTPALLRAYRLTIYRAGPLEVRIGQRTPGLKGHTFIFLGAANPGGRRYPDAWNTRMTQRLRHRLRHVAFFIGDGRLGQWCEPMIAAALPLARALRLARLFRQNAVVVAAPDRPARLVPVSPHTP</sequence>
<proteinExistence type="predicted"/>
<dbReference type="Pfam" id="PF11697">
    <property type="entry name" value="DUF3293"/>
    <property type="match status" value="1"/>
</dbReference>
<reference evidence="1" key="1">
    <citation type="submission" date="2019-11" db="EMBL/GenBank/DDBJ databases">
        <title>Description of new Acetobacter species.</title>
        <authorList>
            <person name="Cleenwerck I."/>
            <person name="Sombolestani A.S."/>
        </authorList>
    </citation>
    <scope>NUCLEOTIDE SEQUENCE</scope>
    <source>
        <strain evidence="1">LMG 1626</strain>
    </source>
</reference>
<comment type="caution">
    <text evidence="1">The sequence shown here is derived from an EMBL/GenBank/DDBJ whole genome shotgun (WGS) entry which is preliminary data.</text>
</comment>
<evidence type="ECO:0000313" key="1">
    <source>
        <dbReference type="EMBL" id="NHO54047.1"/>
    </source>
</evidence>
<dbReference type="Proteomes" id="UP000597459">
    <property type="component" value="Unassembled WGS sequence"/>
</dbReference>
<dbReference type="InterPro" id="IPR021710">
    <property type="entry name" value="DUF3293"/>
</dbReference>
<dbReference type="EMBL" id="WOTH01000015">
    <property type="protein sequence ID" value="NHO54047.1"/>
    <property type="molecule type" value="Genomic_DNA"/>
</dbReference>
<protein>
    <submittedName>
        <fullName evidence="1">DUF3293 domain-containing protein</fullName>
    </submittedName>
</protein>
<accession>A0A967BCV8</accession>
<gene>
    <name evidence="1" type="ORF">GOB87_08770</name>
</gene>
<dbReference type="RefSeq" id="WP_166315377.1">
    <property type="nucleotide sequence ID" value="NZ_WOTH01000015.1"/>
</dbReference>
<name>A0A967BCV8_9PROT</name>
<evidence type="ECO:0000313" key="2">
    <source>
        <dbReference type="Proteomes" id="UP000597459"/>
    </source>
</evidence>